<dbReference type="RefSeq" id="XP_005758029.1">
    <property type="nucleotide sequence ID" value="XM_005757972.1"/>
</dbReference>
<dbReference type="PaxDb" id="2903-EOD05600"/>
<protein>
    <submittedName>
        <fullName evidence="1">Uncharacterized protein</fullName>
    </submittedName>
</protein>
<dbReference type="AlphaFoldDB" id="A0A0D3I2W5"/>
<reference evidence="2" key="1">
    <citation type="journal article" date="2013" name="Nature">
        <title>Pan genome of the phytoplankton Emiliania underpins its global distribution.</title>
        <authorList>
            <person name="Read B.A."/>
            <person name="Kegel J."/>
            <person name="Klute M.J."/>
            <person name="Kuo A."/>
            <person name="Lefebvre S.C."/>
            <person name="Maumus F."/>
            <person name="Mayer C."/>
            <person name="Miller J."/>
            <person name="Monier A."/>
            <person name="Salamov A."/>
            <person name="Young J."/>
            <person name="Aguilar M."/>
            <person name="Claverie J.M."/>
            <person name="Frickenhaus S."/>
            <person name="Gonzalez K."/>
            <person name="Herman E.K."/>
            <person name="Lin Y.C."/>
            <person name="Napier J."/>
            <person name="Ogata H."/>
            <person name="Sarno A.F."/>
            <person name="Shmutz J."/>
            <person name="Schroeder D."/>
            <person name="de Vargas C."/>
            <person name="Verret F."/>
            <person name="von Dassow P."/>
            <person name="Valentin K."/>
            <person name="Van de Peer Y."/>
            <person name="Wheeler G."/>
            <person name="Dacks J.B."/>
            <person name="Delwiche C.F."/>
            <person name="Dyhrman S.T."/>
            <person name="Glockner G."/>
            <person name="John U."/>
            <person name="Richards T."/>
            <person name="Worden A.Z."/>
            <person name="Zhang X."/>
            <person name="Grigoriev I.V."/>
            <person name="Allen A.E."/>
            <person name="Bidle K."/>
            <person name="Borodovsky M."/>
            <person name="Bowler C."/>
            <person name="Brownlee C."/>
            <person name="Cock J.M."/>
            <person name="Elias M."/>
            <person name="Gladyshev V.N."/>
            <person name="Groth M."/>
            <person name="Guda C."/>
            <person name="Hadaegh A."/>
            <person name="Iglesias-Rodriguez M.D."/>
            <person name="Jenkins J."/>
            <person name="Jones B.M."/>
            <person name="Lawson T."/>
            <person name="Leese F."/>
            <person name="Lindquist E."/>
            <person name="Lobanov A."/>
            <person name="Lomsadze A."/>
            <person name="Malik S.B."/>
            <person name="Marsh M.E."/>
            <person name="Mackinder L."/>
            <person name="Mock T."/>
            <person name="Mueller-Roeber B."/>
            <person name="Pagarete A."/>
            <person name="Parker M."/>
            <person name="Probert I."/>
            <person name="Quesneville H."/>
            <person name="Raines C."/>
            <person name="Rensing S.A."/>
            <person name="Riano-Pachon D.M."/>
            <person name="Richier S."/>
            <person name="Rokitta S."/>
            <person name="Shiraiwa Y."/>
            <person name="Soanes D.M."/>
            <person name="van der Giezen M."/>
            <person name="Wahlund T.M."/>
            <person name="Williams B."/>
            <person name="Wilson W."/>
            <person name="Wolfe G."/>
            <person name="Wurch L.L."/>
        </authorList>
    </citation>
    <scope>NUCLEOTIDE SEQUENCE</scope>
</reference>
<evidence type="ECO:0000313" key="2">
    <source>
        <dbReference type="Proteomes" id="UP000013827"/>
    </source>
</evidence>
<organism evidence="1 2">
    <name type="scientific">Emiliania huxleyi (strain CCMP1516)</name>
    <dbReference type="NCBI Taxonomy" id="280463"/>
    <lineage>
        <taxon>Eukaryota</taxon>
        <taxon>Haptista</taxon>
        <taxon>Haptophyta</taxon>
        <taxon>Prymnesiophyceae</taxon>
        <taxon>Isochrysidales</taxon>
        <taxon>Noelaerhabdaceae</taxon>
        <taxon>Emiliania</taxon>
    </lineage>
</organism>
<sequence length="104" mass="11020">MLRSFVRLWAACEAAARAPRSLAVLGRPPAAAEVEAALGEGGSYRSLKRRRLEPAAYCAARDVLLSRSELRGWAEAKQALRGGGGEVCLACDEPPPARAVVEST</sequence>
<dbReference type="KEGG" id="ehx:EMIHUDRAFT_220030"/>
<name>A0A0D3I2W5_EMIH1</name>
<accession>A0A0D3I2W5</accession>
<dbReference type="HOGENOM" id="CLU_2255275_0_0_1"/>
<dbReference type="EnsemblProtists" id="EOD05600">
    <property type="protein sequence ID" value="EOD05600"/>
    <property type="gene ID" value="EMIHUDRAFT_220030"/>
</dbReference>
<evidence type="ECO:0000313" key="1">
    <source>
        <dbReference type="EnsemblProtists" id="EOD05600"/>
    </source>
</evidence>
<dbReference type="GeneID" id="17251809"/>
<keyword evidence="2" id="KW-1185">Reference proteome</keyword>
<proteinExistence type="predicted"/>
<reference evidence="1" key="2">
    <citation type="submission" date="2024-10" db="UniProtKB">
        <authorList>
            <consortium name="EnsemblProtists"/>
        </authorList>
    </citation>
    <scope>IDENTIFICATION</scope>
</reference>
<dbReference type="Proteomes" id="UP000013827">
    <property type="component" value="Unassembled WGS sequence"/>
</dbReference>